<sequence>MTPYHKSRHILLSTRMLILLITIVAFSITLSACGQFEGPQGWAGGTTDENNLYITSQEGSLYAIDQLDQTVQWKIPLRGDNGENTVYGTPTLFESNLYFGGYDGTFYSVETTSGLIEWDYTFNSPIITTPAV</sequence>
<dbReference type="EMBL" id="UINC01163848">
    <property type="protein sequence ID" value="SVD64373.1"/>
    <property type="molecule type" value="Genomic_DNA"/>
</dbReference>
<protein>
    <recommendedName>
        <fullName evidence="1">Pyrrolo-quinoline quinone repeat domain-containing protein</fullName>
    </recommendedName>
</protein>
<evidence type="ECO:0000259" key="1">
    <source>
        <dbReference type="Pfam" id="PF13360"/>
    </source>
</evidence>
<dbReference type="InterPro" id="IPR011047">
    <property type="entry name" value="Quinoprotein_ADH-like_sf"/>
</dbReference>
<feature type="non-terminal residue" evidence="2">
    <location>
        <position position="132"/>
    </location>
</feature>
<dbReference type="InterPro" id="IPR015943">
    <property type="entry name" value="WD40/YVTN_repeat-like_dom_sf"/>
</dbReference>
<dbReference type="PROSITE" id="PS51257">
    <property type="entry name" value="PROKAR_LIPOPROTEIN"/>
    <property type="match status" value="1"/>
</dbReference>
<dbReference type="AlphaFoldDB" id="A0A382X081"/>
<dbReference type="Pfam" id="PF13360">
    <property type="entry name" value="PQQ_2"/>
    <property type="match status" value="1"/>
</dbReference>
<evidence type="ECO:0000313" key="2">
    <source>
        <dbReference type="EMBL" id="SVD64373.1"/>
    </source>
</evidence>
<dbReference type="SUPFAM" id="SSF50998">
    <property type="entry name" value="Quinoprotein alcohol dehydrogenase-like"/>
    <property type="match status" value="1"/>
</dbReference>
<organism evidence="2">
    <name type="scientific">marine metagenome</name>
    <dbReference type="NCBI Taxonomy" id="408172"/>
    <lineage>
        <taxon>unclassified sequences</taxon>
        <taxon>metagenomes</taxon>
        <taxon>ecological metagenomes</taxon>
    </lineage>
</organism>
<dbReference type="Gene3D" id="2.130.10.10">
    <property type="entry name" value="YVTN repeat-like/Quinoprotein amine dehydrogenase"/>
    <property type="match status" value="1"/>
</dbReference>
<proteinExistence type="predicted"/>
<feature type="domain" description="Pyrrolo-quinoline quinone repeat" evidence="1">
    <location>
        <begin position="46"/>
        <end position="121"/>
    </location>
</feature>
<reference evidence="2" key="1">
    <citation type="submission" date="2018-05" db="EMBL/GenBank/DDBJ databases">
        <authorList>
            <person name="Lanie J.A."/>
            <person name="Ng W.-L."/>
            <person name="Kazmierczak K.M."/>
            <person name="Andrzejewski T.M."/>
            <person name="Davidsen T.M."/>
            <person name="Wayne K.J."/>
            <person name="Tettelin H."/>
            <person name="Glass J.I."/>
            <person name="Rusch D."/>
            <person name="Podicherti R."/>
            <person name="Tsui H.-C.T."/>
            <person name="Winkler M.E."/>
        </authorList>
    </citation>
    <scope>NUCLEOTIDE SEQUENCE</scope>
</reference>
<dbReference type="InterPro" id="IPR002372">
    <property type="entry name" value="PQQ_rpt_dom"/>
</dbReference>
<gene>
    <name evidence="2" type="ORF">METZ01_LOCUS417227</name>
</gene>
<dbReference type="SMART" id="SM00564">
    <property type="entry name" value="PQQ"/>
    <property type="match status" value="2"/>
</dbReference>
<dbReference type="InterPro" id="IPR018391">
    <property type="entry name" value="PQQ_b-propeller_rpt"/>
</dbReference>
<name>A0A382X081_9ZZZZ</name>
<accession>A0A382X081</accession>